<gene>
    <name evidence="2" type="ORF">E2C01_011432</name>
</gene>
<proteinExistence type="predicted"/>
<evidence type="ECO:0000256" key="1">
    <source>
        <dbReference type="SAM" id="MobiDB-lite"/>
    </source>
</evidence>
<comment type="caution">
    <text evidence="2">The sequence shown here is derived from an EMBL/GenBank/DDBJ whole genome shotgun (WGS) entry which is preliminary data.</text>
</comment>
<evidence type="ECO:0000313" key="2">
    <source>
        <dbReference type="EMBL" id="MPC18544.1"/>
    </source>
</evidence>
<evidence type="ECO:0000313" key="3">
    <source>
        <dbReference type="Proteomes" id="UP000324222"/>
    </source>
</evidence>
<sequence>MRDVTSHFLYTSSGAHDLPPSIEQLVGSLPHCNHCAATLTDFKSKSDSLIVTVPEIRYRLNPSDHTRLYSPPAKKPLPRVRNPNLHLRDLSDPKARMVPLYHDDLVKEVSLSAFGKKQLNGTPRVASLA</sequence>
<organism evidence="2 3">
    <name type="scientific">Portunus trituberculatus</name>
    <name type="common">Swimming crab</name>
    <name type="synonym">Neptunus trituberculatus</name>
    <dbReference type="NCBI Taxonomy" id="210409"/>
    <lineage>
        <taxon>Eukaryota</taxon>
        <taxon>Metazoa</taxon>
        <taxon>Ecdysozoa</taxon>
        <taxon>Arthropoda</taxon>
        <taxon>Crustacea</taxon>
        <taxon>Multicrustacea</taxon>
        <taxon>Malacostraca</taxon>
        <taxon>Eumalacostraca</taxon>
        <taxon>Eucarida</taxon>
        <taxon>Decapoda</taxon>
        <taxon>Pleocyemata</taxon>
        <taxon>Brachyura</taxon>
        <taxon>Eubrachyura</taxon>
        <taxon>Portunoidea</taxon>
        <taxon>Portunidae</taxon>
        <taxon>Portuninae</taxon>
        <taxon>Portunus</taxon>
    </lineage>
</organism>
<dbReference type="EMBL" id="VSRR010000690">
    <property type="protein sequence ID" value="MPC18544.1"/>
    <property type="molecule type" value="Genomic_DNA"/>
</dbReference>
<protein>
    <submittedName>
        <fullName evidence="2">Uncharacterized protein</fullName>
    </submittedName>
</protein>
<keyword evidence="3" id="KW-1185">Reference proteome</keyword>
<reference evidence="2 3" key="1">
    <citation type="submission" date="2019-05" db="EMBL/GenBank/DDBJ databases">
        <title>Another draft genome of Portunus trituberculatus and its Hox gene families provides insights of decapod evolution.</title>
        <authorList>
            <person name="Jeong J.-H."/>
            <person name="Song I."/>
            <person name="Kim S."/>
            <person name="Choi T."/>
            <person name="Kim D."/>
            <person name="Ryu S."/>
            <person name="Kim W."/>
        </authorList>
    </citation>
    <scope>NUCLEOTIDE SEQUENCE [LARGE SCALE GENOMIC DNA]</scope>
    <source>
        <tissue evidence="2">Muscle</tissue>
    </source>
</reference>
<dbReference type="AlphaFoldDB" id="A0A5B7DB23"/>
<accession>A0A5B7DB23</accession>
<feature type="region of interest" description="Disordered" evidence="1">
    <location>
        <begin position="63"/>
        <end position="87"/>
    </location>
</feature>
<dbReference type="Proteomes" id="UP000324222">
    <property type="component" value="Unassembled WGS sequence"/>
</dbReference>
<name>A0A5B7DB23_PORTR</name>